<gene>
    <name evidence="1" type="ORF">Patl1_04029</name>
</gene>
<sequence>MLLRLPFKYAVDFMKQEASSKFSSSKTSRISLIDLAGADRNKLDEVGRQSAKEGKYVRKTLSQLGYLVNALVQETQPGKPEDAVSRNSRLTHLLRESLGGNSKLTVICNVSPDNKNIGEILSTIRFGQRIKCIRNDPVINEISEDDVNDLSDQIRQLKEELIRAKSDVCKSVRSKNGHFRGKNVRDSLNQLRVSLNRSLMLPRLDNDFEEEVNYDEEDVKVLREQLDKLHKSDEEEKESSRDQSDNRDSVHFSSVDESCEADLMSEDDMTYPQEIELEEINLEGPQNELPTTTSKPIESCI</sequence>
<dbReference type="EMBL" id="CM047899">
    <property type="protein sequence ID" value="KAJ0103675.1"/>
    <property type="molecule type" value="Genomic_DNA"/>
</dbReference>
<organism evidence="1 2">
    <name type="scientific">Pistacia atlantica</name>
    <dbReference type="NCBI Taxonomy" id="434234"/>
    <lineage>
        <taxon>Eukaryota</taxon>
        <taxon>Viridiplantae</taxon>
        <taxon>Streptophyta</taxon>
        <taxon>Embryophyta</taxon>
        <taxon>Tracheophyta</taxon>
        <taxon>Spermatophyta</taxon>
        <taxon>Magnoliopsida</taxon>
        <taxon>eudicotyledons</taxon>
        <taxon>Gunneridae</taxon>
        <taxon>Pentapetalae</taxon>
        <taxon>rosids</taxon>
        <taxon>malvids</taxon>
        <taxon>Sapindales</taxon>
        <taxon>Anacardiaceae</taxon>
        <taxon>Pistacia</taxon>
    </lineage>
</organism>
<reference evidence="2" key="1">
    <citation type="journal article" date="2023" name="G3 (Bethesda)">
        <title>Genome assembly and association tests identify interacting loci associated with vigor, precocity, and sex in interspecific pistachio rootstocks.</title>
        <authorList>
            <person name="Palmer W."/>
            <person name="Jacygrad E."/>
            <person name="Sagayaradj S."/>
            <person name="Cavanaugh K."/>
            <person name="Han R."/>
            <person name="Bertier L."/>
            <person name="Beede B."/>
            <person name="Kafkas S."/>
            <person name="Golino D."/>
            <person name="Preece J."/>
            <person name="Michelmore R."/>
        </authorList>
    </citation>
    <scope>NUCLEOTIDE SEQUENCE [LARGE SCALE GENOMIC DNA]</scope>
</reference>
<accession>A0ACC1BXP1</accession>
<comment type="caution">
    <text evidence="1">The sequence shown here is derived from an EMBL/GenBank/DDBJ whole genome shotgun (WGS) entry which is preliminary data.</text>
</comment>
<evidence type="ECO:0000313" key="2">
    <source>
        <dbReference type="Proteomes" id="UP001164250"/>
    </source>
</evidence>
<name>A0ACC1BXP1_9ROSI</name>
<dbReference type="Proteomes" id="UP001164250">
    <property type="component" value="Chromosome 3"/>
</dbReference>
<protein>
    <submittedName>
        <fullName evidence="1">Uncharacterized protein</fullName>
    </submittedName>
</protein>
<proteinExistence type="predicted"/>
<keyword evidence="2" id="KW-1185">Reference proteome</keyword>
<evidence type="ECO:0000313" key="1">
    <source>
        <dbReference type="EMBL" id="KAJ0103675.1"/>
    </source>
</evidence>